<evidence type="ECO:0000313" key="4">
    <source>
        <dbReference type="EMBL" id="TNY22931.1"/>
    </source>
</evidence>
<keyword evidence="2" id="KW-1133">Transmembrane helix</keyword>
<evidence type="ECO:0000256" key="1">
    <source>
        <dbReference type="SAM" id="MobiDB-lite"/>
    </source>
</evidence>
<protein>
    <submittedName>
        <fullName evidence="4">Proteophosphoglycan 5</fullName>
    </submittedName>
</protein>
<feature type="compositionally biased region" description="Basic and acidic residues" evidence="1">
    <location>
        <begin position="627"/>
        <end position="637"/>
    </location>
</feature>
<keyword evidence="5" id="KW-1185">Reference proteome</keyword>
<dbReference type="OrthoDB" id="2527180at2759"/>
<gene>
    <name evidence="4" type="ORF">DMC30DRAFT_444852</name>
</gene>
<feature type="compositionally biased region" description="Low complexity" evidence="1">
    <location>
        <begin position="545"/>
        <end position="557"/>
    </location>
</feature>
<feature type="transmembrane region" description="Helical" evidence="2">
    <location>
        <begin position="132"/>
        <end position="150"/>
    </location>
</feature>
<feature type="region of interest" description="Disordered" evidence="1">
    <location>
        <begin position="544"/>
        <end position="665"/>
    </location>
</feature>
<proteinExistence type="predicted"/>
<accession>A0A5C5G4T2</accession>
<feature type="compositionally biased region" description="Low complexity" evidence="1">
    <location>
        <begin position="382"/>
        <end position="405"/>
    </location>
</feature>
<feature type="transmembrane region" description="Helical" evidence="2">
    <location>
        <begin position="182"/>
        <end position="201"/>
    </location>
</feature>
<name>A0A5C5G4T2_9BASI</name>
<feature type="transmembrane region" description="Helical" evidence="2">
    <location>
        <begin position="95"/>
        <end position="117"/>
    </location>
</feature>
<keyword evidence="2" id="KW-0812">Transmembrane</keyword>
<feature type="signal peptide" evidence="3">
    <location>
        <begin position="1"/>
        <end position="20"/>
    </location>
</feature>
<feature type="chain" id="PRO_5022670464" evidence="3">
    <location>
        <begin position="21"/>
        <end position="665"/>
    </location>
</feature>
<evidence type="ECO:0000256" key="3">
    <source>
        <dbReference type="SAM" id="SignalP"/>
    </source>
</evidence>
<dbReference type="EMBL" id="SOZI01000018">
    <property type="protein sequence ID" value="TNY22931.1"/>
    <property type="molecule type" value="Genomic_DNA"/>
</dbReference>
<feature type="region of interest" description="Disordered" evidence="1">
    <location>
        <begin position="470"/>
        <end position="512"/>
    </location>
</feature>
<keyword evidence="2" id="KW-0472">Membrane</keyword>
<feature type="transmembrane region" description="Helical" evidence="2">
    <location>
        <begin position="58"/>
        <end position="83"/>
    </location>
</feature>
<dbReference type="AlphaFoldDB" id="A0A5C5G4T2"/>
<sequence>MLRLSLVLLLAAAAALASSADRVLLAPRYDHSILGAPTFPSDSSAAPGGDAKRYARLVALHAVLGFLAFQVVAPLAVVIAAVGKSWGSLWFKAHWRLQLYVVAPATALSVLMGALAASGEGLVGHVELKHRITGYVLLGALAVQTLVGYYSHHRQVVVERFAAENGRDLPEPKRRLSNWMHMALGIGLLTVGGLEVTWGFSQYEERVGEPVPTWVVVVHWIVAGLPVLIVTPFVLIRGILRLRRGASFTEAFFTPFHSSSSSLTARGSSSQQPPRKLFLNSATYLSAPVFDVDLENEKADGGVGHAYGRGPGAEGRMRVDSLASSTWVGAATREEYEAEVASSRGARTDSVVGSSAASFRSWTTIVGGDYPQAEGVPEDTAAKPSQAAAAARPPAASQPYDSAPVPATYPPPPVCVSDLVTTTPSLPPLPAIFSPVSSTPPAAAPAPAHPLSTASAIASPLSPRLSFMPFPGPVPAHPPPPPTVSSSPAPSALTASSGTHEAHDGASPAAASPVLVREPLEGRDRHGSFAGQIVDAPVVAKADRLLPLPGEPGSPSSVDTRRTGAVEHGHGTEEEDDDDGTSARDDAESTRLMDELERELTISSVRSGRSARPDAAAEEGAAGVQANEEKRQEQGEEKEVEDEQTQLEREQSGKWFGSNRLSSSS</sequence>
<dbReference type="CDD" id="cd08760">
    <property type="entry name" value="Cyt_b561_FRRS1_like"/>
    <property type="match status" value="1"/>
</dbReference>
<evidence type="ECO:0000256" key="2">
    <source>
        <dbReference type="SAM" id="Phobius"/>
    </source>
</evidence>
<feature type="region of interest" description="Disordered" evidence="1">
    <location>
        <begin position="369"/>
        <end position="405"/>
    </location>
</feature>
<keyword evidence="3" id="KW-0732">Signal</keyword>
<evidence type="ECO:0000313" key="5">
    <source>
        <dbReference type="Proteomes" id="UP000311382"/>
    </source>
</evidence>
<reference evidence="4 5" key="1">
    <citation type="submission" date="2019-03" db="EMBL/GenBank/DDBJ databases">
        <title>Rhodosporidium diobovatum UCD-FST 08-225 genome sequencing, assembly, and annotation.</title>
        <authorList>
            <person name="Fakankun I.U."/>
            <person name="Fristensky B."/>
            <person name="Levin D.B."/>
        </authorList>
    </citation>
    <scope>NUCLEOTIDE SEQUENCE [LARGE SCALE GENOMIC DNA]</scope>
    <source>
        <strain evidence="4 5">UCD-FST 08-225</strain>
    </source>
</reference>
<feature type="transmembrane region" description="Helical" evidence="2">
    <location>
        <begin position="213"/>
        <end position="236"/>
    </location>
</feature>
<feature type="compositionally biased region" description="Basic and acidic residues" evidence="1">
    <location>
        <begin position="581"/>
        <end position="600"/>
    </location>
</feature>
<comment type="caution">
    <text evidence="4">The sequence shown here is derived from an EMBL/GenBank/DDBJ whole genome shotgun (WGS) entry which is preliminary data.</text>
</comment>
<dbReference type="Gene3D" id="1.20.120.1770">
    <property type="match status" value="1"/>
</dbReference>
<organism evidence="4 5">
    <name type="scientific">Rhodotorula diobovata</name>
    <dbReference type="NCBI Taxonomy" id="5288"/>
    <lineage>
        <taxon>Eukaryota</taxon>
        <taxon>Fungi</taxon>
        <taxon>Dikarya</taxon>
        <taxon>Basidiomycota</taxon>
        <taxon>Pucciniomycotina</taxon>
        <taxon>Microbotryomycetes</taxon>
        <taxon>Sporidiobolales</taxon>
        <taxon>Sporidiobolaceae</taxon>
        <taxon>Rhodotorula</taxon>
    </lineage>
</organism>
<feature type="compositionally biased region" description="Pro residues" evidence="1">
    <location>
        <begin position="470"/>
        <end position="483"/>
    </location>
</feature>
<feature type="compositionally biased region" description="Low complexity" evidence="1">
    <location>
        <begin position="484"/>
        <end position="497"/>
    </location>
</feature>
<dbReference type="Proteomes" id="UP000311382">
    <property type="component" value="Unassembled WGS sequence"/>
</dbReference>
<feature type="compositionally biased region" description="Basic and acidic residues" evidence="1">
    <location>
        <begin position="559"/>
        <end position="572"/>
    </location>
</feature>